<keyword evidence="6" id="KW-1133">Transmembrane helix</keyword>
<dbReference type="InterPro" id="IPR016187">
    <property type="entry name" value="CTDL_fold"/>
</dbReference>
<dbReference type="InterPro" id="IPR051379">
    <property type="entry name" value="C-type_Lectin_Receptor_IMM"/>
</dbReference>
<comment type="subcellular location">
    <subcellularLocation>
        <location evidence="1">Membrane</location>
        <topology evidence="1">Single-pass membrane protein</topology>
    </subcellularLocation>
</comment>
<name>A0A8B7X640_MICMU</name>
<organism evidence="8 9">
    <name type="scientific">Microcebus murinus</name>
    <name type="common">Gray mouse lemur</name>
    <name type="synonym">Lemur murinus</name>
    <dbReference type="NCBI Taxonomy" id="30608"/>
    <lineage>
        <taxon>Eukaryota</taxon>
        <taxon>Metazoa</taxon>
        <taxon>Chordata</taxon>
        <taxon>Craniata</taxon>
        <taxon>Vertebrata</taxon>
        <taxon>Euteleostomi</taxon>
        <taxon>Mammalia</taxon>
        <taxon>Eutheria</taxon>
        <taxon>Euarchontoglires</taxon>
        <taxon>Primates</taxon>
        <taxon>Strepsirrhini</taxon>
        <taxon>Lemuriformes</taxon>
        <taxon>Cheirogaleidae</taxon>
        <taxon>Microcebus</taxon>
    </lineage>
</organism>
<keyword evidence="2 6" id="KW-0812">Transmembrane</keyword>
<gene>
    <name evidence="8" type="primary">CLECL1</name>
</gene>
<dbReference type="OrthoDB" id="538816at2759"/>
<dbReference type="Ensembl" id="ENSMICT00000067766.1">
    <property type="protein sequence ID" value="ENSMICP00000042952.1"/>
    <property type="gene ID" value="ENSMICG00000046867.1"/>
</dbReference>
<reference evidence="8" key="3">
    <citation type="submission" date="2025-09" db="UniProtKB">
        <authorList>
            <consortium name="Ensembl"/>
        </authorList>
    </citation>
    <scope>IDENTIFICATION</scope>
</reference>
<dbReference type="PROSITE" id="PS50041">
    <property type="entry name" value="C_TYPE_LECTIN_2"/>
    <property type="match status" value="1"/>
</dbReference>
<reference evidence="8" key="2">
    <citation type="submission" date="2025-08" db="UniProtKB">
        <authorList>
            <consortium name="Ensembl"/>
        </authorList>
    </citation>
    <scope>IDENTIFICATION</scope>
</reference>
<evidence type="ECO:0000313" key="9">
    <source>
        <dbReference type="Proteomes" id="UP000694394"/>
    </source>
</evidence>
<dbReference type="EMBL" id="ABDC03010354">
    <property type="status" value="NOT_ANNOTATED_CDS"/>
    <property type="molecule type" value="Genomic_DNA"/>
</dbReference>
<evidence type="ECO:0000256" key="5">
    <source>
        <dbReference type="SAM" id="MobiDB-lite"/>
    </source>
</evidence>
<keyword evidence="3" id="KW-0430">Lectin</keyword>
<protein>
    <recommendedName>
        <fullName evidence="7">C-type lectin domain-containing protein</fullName>
    </recommendedName>
</protein>
<accession>A0A8B7X640</accession>
<evidence type="ECO:0000313" key="8">
    <source>
        <dbReference type="Ensembl" id="ENSMICP00000042952.1"/>
    </source>
</evidence>
<dbReference type="InterPro" id="IPR033992">
    <property type="entry name" value="NKR-like_CTLD"/>
</dbReference>
<dbReference type="GeneTree" id="ENSGT00940000163123"/>
<evidence type="ECO:0000256" key="2">
    <source>
        <dbReference type="ARBA" id="ARBA00022692"/>
    </source>
</evidence>
<evidence type="ECO:0000259" key="7">
    <source>
        <dbReference type="PROSITE" id="PS50041"/>
    </source>
</evidence>
<dbReference type="SUPFAM" id="SSF56436">
    <property type="entry name" value="C-type lectin-like"/>
    <property type="match status" value="1"/>
</dbReference>
<dbReference type="Proteomes" id="UP000694394">
    <property type="component" value="Chromosome 7"/>
</dbReference>
<proteinExistence type="predicted"/>
<dbReference type="Pfam" id="PF00059">
    <property type="entry name" value="Lectin_C"/>
    <property type="match status" value="1"/>
</dbReference>
<evidence type="ECO:0000256" key="1">
    <source>
        <dbReference type="ARBA" id="ARBA00004167"/>
    </source>
</evidence>
<keyword evidence="4 6" id="KW-0472">Membrane</keyword>
<evidence type="ECO:0000256" key="6">
    <source>
        <dbReference type="SAM" id="Phobius"/>
    </source>
</evidence>
<sequence>MAGDIVYADIKTVRTSPLEHSSPLSRSDSHHHGIFMKVGCAMIIILLVIVIILSILVVQFNSARHTNVDNEQKGKPCTGGNKSETITSTVSSNSSTVHKSCPTKDWKLHGGNCYWVAETKKSWHESQNECAMKNSHLIVIQDFTDMSFLWLYQKSSAFYWIGLNIPPEGESWTWVDNSSFNLSHLFSINKNEPQTRSKKCAEVSGNIITAQNCRNYNQWICEL</sequence>
<dbReference type="InterPro" id="IPR016186">
    <property type="entry name" value="C-type_lectin-like/link_sf"/>
</dbReference>
<feature type="transmembrane region" description="Helical" evidence="6">
    <location>
        <begin position="34"/>
        <end position="58"/>
    </location>
</feature>
<dbReference type="CDD" id="cd03593">
    <property type="entry name" value="CLECT_NK_receptors_like"/>
    <property type="match status" value="1"/>
</dbReference>
<dbReference type="CTD" id="160365"/>
<dbReference type="GO" id="GO:0030246">
    <property type="term" value="F:carbohydrate binding"/>
    <property type="evidence" value="ECO:0007669"/>
    <property type="project" value="UniProtKB-KW"/>
</dbReference>
<feature type="compositionally biased region" description="Low complexity" evidence="5">
    <location>
        <begin position="83"/>
        <end position="96"/>
    </location>
</feature>
<dbReference type="AlphaFoldDB" id="A0A8B7X640"/>
<reference evidence="8" key="1">
    <citation type="submission" date="2016-12" db="EMBL/GenBank/DDBJ databases">
        <title>Mouse lemur reference genome and diversity panel.</title>
        <authorList>
            <person name="Harris R."/>
            <person name="Larsen P."/>
            <person name="Liu Y."/>
            <person name="Hughes D.S."/>
            <person name="Murali S."/>
            <person name="Raveendran M."/>
            <person name="Korchina V."/>
            <person name="Wang M."/>
            <person name="Jhangiani S."/>
            <person name="Bandaranaike D."/>
            <person name="Bellair M."/>
            <person name="Blankenburg K."/>
            <person name="Chao H."/>
            <person name="Dahdouli M."/>
            <person name="Dinh H."/>
            <person name="Doddapaneni H."/>
            <person name="English A."/>
            <person name="Firestine M."/>
            <person name="Gnanaolivu R."/>
            <person name="Gross S."/>
            <person name="Hernandez B."/>
            <person name="Javaid M."/>
            <person name="Jayaseelan J."/>
            <person name="Jones J."/>
            <person name="Khan Z."/>
            <person name="Kovar C."/>
            <person name="Kurapati P."/>
            <person name="Le B."/>
            <person name="Lee S."/>
            <person name="Li M."/>
            <person name="Mathew T."/>
            <person name="Narasimhan A."/>
            <person name="Ngo D."/>
            <person name="Nguyen L."/>
            <person name="Okwuonu G."/>
            <person name="Ongeri F."/>
            <person name="Osuji N."/>
            <person name="Pu L.-L."/>
            <person name="Puazo M."/>
            <person name="Quiroz J."/>
            <person name="Raj R."/>
            <person name="Rajbhandari K."/>
            <person name="Reid J.G."/>
            <person name="Santibanez J."/>
            <person name="Sexton D."/>
            <person name="Skinner E."/>
            <person name="Vee V."/>
            <person name="Weissenberger G."/>
            <person name="Wu Y."/>
            <person name="Xin Y."/>
            <person name="Han Y."/>
            <person name="Campbell C."/>
            <person name="Brown A."/>
            <person name="Sullivan B."/>
            <person name="Shelton J."/>
            <person name="Brown S."/>
            <person name="Dudchenko O."/>
            <person name="Machol I."/>
            <person name="Durand N."/>
            <person name="Shamim M."/>
            <person name="Lieberman A."/>
            <person name="Muzny D.M."/>
            <person name="Richards S."/>
            <person name="Yoder A."/>
            <person name="Worley K.C."/>
            <person name="Rogers J."/>
            <person name="Gibbs R.A."/>
        </authorList>
    </citation>
    <scope>NUCLEOTIDE SEQUENCE [LARGE SCALE GENOMIC DNA]</scope>
</reference>
<dbReference type="Gene3D" id="3.10.100.10">
    <property type="entry name" value="Mannose-Binding Protein A, subunit A"/>
    <property type="match status" value="1"/>
</dbReference>
<feature type="domain" description="C-type lectin" evidence="7">
    <location>
        <begin position="109"/>
        <end position="222"/>
    </location>
</feature>
<evidence type="ECO:0000256" key="3">
    <source>
        <dbReference type="ARBA" id="ARBA00022734"/>
    </source>
</evidence>
<dbReference type="PANTHER" id="PTHR46746:SF3">
    <property type="entry name" value="C-TYPE LECTIN DOMAIN-CONTAINING PROTEIN-RELATED"/>
    <property type="match status" value="1"/>
</dbReference>
<feature type="region of interest" description="Disordered" evidence="5">
    <location>
        <begin position="68"/>
        <end position="100"/>
    </location>
</feature>
<dbReference type="InterPro" id="IPR001304">
    <property type="entry name" value="C-type_lectin-like"/>
</dbReference>
<keyword evidence="9" id="KW-1185">Reference proteome</keyword>
<evidence type="ECO:0000256" key="4">
    <source>
        <dbReference type="ARBA" id="ARBA00023136"/>
    </source>
</evidence>
<dbReference type="GO" id="GO:0005886">
    <property type="term" value="C:plasma membrane"/>
    <property type="evidence" value="ECO:0007669"/>
    <property type="project" value="TreeGrafter"/>
</dbReference>
<dbReference type="PANTHER" id="PTHR46746">
    <property type="entry name" value="KILLER CELL LECTIN-LIKE RECEPTOR SUBFAMILY F MEMBER 2"/>
    <property type="match status" value="1"/>
</dbReference>
<dbReference type="SMART" id="SM00034">
    <property type="entry name" value="CLECT"/>
    <property type="match status" value="1"/>
</dbReference>
<dbReference type="RefSeq" id="XP_020143227.1">
    <property type="nucleotide sequence ID" value="XM_020287638.1"/>
</dbReference>